<dbReference type="Pfam" id="PF01435">
    <property type="entry name" value="Peptidase_M48"/>
    <property type="match status" value="1"/>
</dbReference>
<feature type="chain" id="PRO_5035274593" evidence="7">
    <location>
        <begin position="17"/>
        <end position="245"/>
    </location>
</feature>
<evidence type="ECO:0000256" key="7">
    <source>
        <dbReference type="SAM" id="SignalP"/>
    </source>
</evidence>
<dbReference type="GO" id="GO:0046872">
    <property type="term" value="F:metal ion binding"/>
    <property type="evidence" value="ECO:0007669"/>
    <property type="project" value="UniProtKB-KW"/>
</dbReference>
<comment type="caution">
    <text evidence="9">The sequence shown here is derived from an EMBL/GenBank/DDBJ whole genome shotgun (WGS) entry which is preliminary data.</text>
</comment>
<gene>
    <name evidence="9" type="ORF">JI744_04220</name>
</gene>
<dbReference type="EMBL" id="JAESVP010000002">
    <property type="protein sequence ID" value="MBL4927304.1"/>
    <property type="molecule type" value="Genomic_DNA"/>
</dbReference>
<dbReference type="Gene3D" id="3.30.2010.10">
    <property type="entry name" value="Metalloproteases ('zincins'), catalytic domain"/>
    <property type="match status" value="1"/>
</dbReference>
<dbReference type="InterPro" id="IPR051156">
    <property type="entry name" value="Mito/Outer_Membr_Metalloprot"/>
</dbReference>
<evidence type="ECO:0000259" key="8">
    <source>
        <dbReference type="Pfam" id="PF01435"/>
    </source>
</evidence>
<keyword evidence="7" id="KW-0732">Signal</keyword>
<keyword evidence="2" id="KW-0479">Metal-binding</keyword>
<reference evidence="9" key="1">
    <citation type="submission" date="2021-01" db="EMBL/GenBank/DDBJ databases">
        <title>Genome seq and assembly of Tabrizicola sp. KVB23.</title>
        <authorList>
            <person name="Chhetri G."/>
        </authorList>
    </citation>
    <scope>NUCLEOTIDE SEQUENCE</scope>
    <source>
        <strain evidence="9">KVB23</strain>
    </source>
</reference>
<dbReference type="GO" id="GO:0004222">
    <property type="term" value="F:metalloendopeptidase activity"/>
    <property type="evidence" value="ECO:0007669"/>
    <property type="project" value="InterPro"/>
</dbReference>
<keyword evidence="1 6" id="KW-0645">Protease</keyword>
<feature type="domain" description="Peptidase M48" evidence="8">
    <location>
        <begin position="60"/>
        <end position="235"/>
    </location>
</feature>
<organism evidence="9 10">
    <name type="scientific">Fuscibacter oryzae</name>
    <dbReference type="NCBI Taxonomy" id="2803939"/>
    <lineage>
        <taxon>Bacteria</taxon>
        <taxon>Pseudomonadati</taxon>
        <taxon>Pseudomonadota</taxon>
        <taxon>Alphaproteobacteria</taxon>
        <taxon>Rhodobacterales</taxon>
        <taxon>Paracoccaceae</taxon>
        <taxon>Fuscibacter</taxon>
    </lineage>
</organism>
<evidence type="ECO:0000256" key="1">
    <source>
        <dbReference type="ARBA" id="ARBA00022670"/>
    </source>
</evidence>
<keyword evidence="10" id="KW-1185">Reference proteome</keyword>
<proteinExistence type="inferred from homology"/>
<dbReference type="GO" id="GO:0016020">
    <property type="term" value="C:membrane"/>
    <property type="evidence" value="ECO:0007669"/>
    <property type="project" value="TreeGrafter"/>
</dbReference>
<sequence>MRAGLFSALVAASALAGCVDPMGMPAGGGYGGGGYEQAADPIRPAALPSQASFTTVIARVEPVATRYCRDLGRAARCDFRIIIDDRPGQPVNAYQTLDQSGRPVLAFTKALIDDARNSDELAFVIGHEAAHQILGHIPQQQQNAMTGALLAGVVAAAAGVSAVDVQTAQQVGATVAARRYSKDFELQADALGAEIAWKSGFDPVRGTGFFDRLPDPGDKFLGTHPANGDRKAVVRQVVARLESGG</sequence>
<keyword evidence="3 6" id="KW-0378">Hydrolase</keyword>
<dbReference type="AlphaFoldDB" id="A0A8J7MTU7"/>
<dbReference type="Proteomes" id="UP000619033">
    <property type="component" value="Unassembled WGS sequence"/>
</dbReference>
<dbReference type="PANTHER" id="PTHR22726:SF1">
    <property type="entry name" value="METALLOENDOPEPTIDASE OMA1, MITOCHONDRIAL"/>
    <property type="match status" value="1"/>
</dbReference>
<protein>
    <submittedName>
        <fullName evidence="9">M48 family metallopeptidase</fullName>
    </submittedName>
</protein>
<keyword evidence="4 6" id="KW-0862">Zinc</keyword>
<accession>A0A8J7MTU7</accession>
<name>A0A8J7MTU7_9RHOB</name>
<dbReference type="CDD" id="cd07324">
    <property type="entry name" value="M48C_Oma1-like"/>
    <property type="match status" value="1"/>
</dbReference>
<comment type="cofactor">
    <cofactor evidence="6">
        <name>Zn(2+)</name>
        <dbReference type="ChEBI" id="CHEBI:29105"/>
    </cofactor>
    <text evidence="6">Binds 1 zinc ion per subunit.</text>
</comment>
<dbReference type="GO" id="GO:0051603">
    <property type="term" value="P:proteolysis involved in protein catabolic process"/>
    <property type="evidence" value="ECO:0007669"/>
    <property type="project" value="TreeGrafter"/>
</dbReference>
<dbReference type="PROSITE" id="PS51257">
    <property type="entry name" value="PROKAR_LIPOPROTEIN"/>
    <property type="match status" value="1"/>
</dbReference>
<dbReference type="InterPro" id="IPR001915">
    <property type="entry name" value="Peptidase_M48"/>
</dbReference>
<evidence type="ECO:0000256" key="6">
    <source>
        <dbReference type="RuleBase" id="RU003983"/>
    </source>
</evidence>
<evidence type="ECO:0000256" key="4">
    <source>
        <dbReference type="ARBA" id="ARBA00022833"/>
    </source>
</evidence>
<dbReference type="PANTHER" id="PTHR22726">
    <property type="entry name" value="METALLOENDOPEPTIDASE OMA1"/>
    <property type="match status" value="1"/>
</dbReference>
<evidence type="ECO:0000256" key="3">
    <source>
        <dbReference type="ARBA" id="ARBA00022801"/>
    </source>
</evidence>
<evidence type="ECO:0000256" key="5">
    <source>
        <dbReference type="ARBA" id="ARBA00023049"/>
    </source>
</evidence>
<comment type="similarity">
    <text evidence="6">Belongs to the peptidase M48 family.</text>
</comment>
<evidence type="ECO:0000313" key="9">
    <source>
        <dbReference type="EMBL" id="MBL4927304.1"/>
    </source>
</evidence>
<evidence type="ECO:0000256" key="2">
    <source>
        <dbReference type="ARBA" id="ARBA00022723"/>
    </source>
</evidence>
<keyword evidence="5 6" id="KW-0482">Metalloprotease</keyword>
<feature type="signal peptide" evidence="7">
    <location>
        <begin position="1"/>
        <end position="16"/>
    </location>
</feature>
<evidence type="ECO:0000313" key="10">
    <source>
        <dbReference type="Proteomes" id="UP000619033"/>
    </source>
</evidence>